<feature type="region of interest" description="Disordered" evidence="1">
    <location>
        <begin position="36"/>
        <end position="61"/>
    </location>
</feature>
<name>A0A852V4R6_9ACTN</name>
<gene>
    <name evidence="2" type="ORF">HDA43_005291</name>
</gene>
<dbReference type="Proteomes" id="UP000576393">
    <property type="component" value="Unassembled WGS sequence"/>
</dbReference>
<sequence length="61" mass="6742">MASTGAACGRPIWSGGPYRLKDPDDGSWLAVITKPTKLRRSQKDRLREDARHLTAGHTLPK</sequence>
<dbReference type="EMBL" id="JACCCO010000002">
    <property type="protein sequence ID" value="NYF43090.1"/>
    <property type="molecule type" value="Genomic_DNA"/>
</dbReference>
<dbReference type="AlphaFoldDB" id="A0A852V4R6"/>
<dbReference type="RefSeq" id="WP_179826064.1">
    <property type="nucleotide sequence ID" value="NZ_JACCCO010000002.1"/>
</dbReference>
<evidence type="ECO:0000256" key="1">
    <source>
        <dbReference type="SAM" id="MobiDB-lite"/>
    </source>
</evidence>
<accession>A0A852V4R6</accession>
<comment type="caution">
    <text evidence="2">The sequence shown here is derived from an EMBL/GenBank/DDBJ whole genome shotgun (WGS) entry which is preliminary data.</text>
</comment>
<organism evidence="2 3">
    <name type="scientific">Streptosporangium sandarakinum</name>
    <dbReference type="NCBI Taxonomy" id="1260955"/>
    <lineage>
        <taxon>Bacteria</taxon>
        <taxon>Bacillati</taxon>
        <taxon>Actinomycetota</taxon>
        <taxon>Actinomycetes</taxon>
        <taxon>Streptosporangiales</taxon>
        <taxon>Streptosporangiaceae</taxon>
        <taxon>Streptosporangium</taxon>
    </lineage>
</organism>
<reference evidence="2 3" key="1">
    <citation type="submission" date="2020-07" db="EMBL/GenBank/DDBJ databases">
        <title>Sequencing the genomes of 1000 actinobacteria strains.</title>
        <authorList>
            <person name="Klenk H.-P."/>
        </authorList>
    </citation>
    <scope>NUCLEOTIDE SEQUENCE [LARGE SCALE GENOMIC DNA]</scope>
    <source>
        <strain evidence="2 3">DSM 45763</strain>
    </source>
</reference>
<protein>
    <submittedName>
        <fullName evidence="2">Uncharacterized protein</fullName>
    </submittedName>
</protein>
<evidence type="ECO:0000313" key="3">
    <source>
        <dbReference type="Proteomes" id="UP000576393"/>
    </source>
</evidence>
<keyword evidence="3" id="KW-1185">Reference proteome</keyword>
<evidence type="ECO:0000313" key="2">
    <source>
        <dbReference type="EMBL" id="NYF43090.1"/>
    </source>
</evidence>
<proteinExistence type="predicted"/>
<feature type="compositionally biased region" description="Basic and acidic residues" evidence="1">
    <location>
        <begin position="41"/>
        <end position="52"/>
    </location>
</feature>